<comment type="caution">
    <text evidence="5">The sequence shown here is derived from an EMBL/GenBank/DDBJ whole genome shotgun (WGS) entry which is preliminary data.</text>
</comment>
<dbReference type="HAMAP" id="MF_00984">
    <property type="entry name" value="SSB"/>
    <property type="match status" value="1"/>
</dbReference>
<reference evidence="5 6" key="1">
    <citation type="journal article" date="2016" name="Nat. Commun.">
        <title>Thousands of microbial genomes shed light on interconnected biogeochemical processes in an aquifer system.</title>
        <authorList>
            <person name="Anantharaman K."/>
            <person name="Brown C.T."/>
            <person name="Hug L.A."/>
            <person name="Sharon I."/>
            <person name="Castelle C.J."/>
            <person name="Probst A.J."/>
            <person name="Thomas B.C."/>
            <person name="Singh A."/>
            <person name="Wilkins M.J."/>
            <person name="Karaoz U."/>
            <person name="Brodie E.L."/>
            <person name="Williams K.H."/>
            <person name="Hubbard S.S."/>
            <person name="Banfield J.F."/>
        </authorList>
    </citation>
    <scope>NUCLEOTIDE SEQUENCE [LARGE SCALE GENOMIC DNA]</scope>
</reference>
<accession>A0A1G1XKT8</accession>
<dbReference type="SUPFAM" id="SSF50249">
    <property type="entry name" value="Nucleic acid-binding proteins"/>
    <property type="match status" value="1"/>
</dbReference>
<dbReference type="GO" id="GO:0006260">
    <property type="term" value="P:DNA replication"/>
    <property type="evidence" value="ECO:0007669"/>
    <property type="project" value="InterPro"/>
</dbReference>
<evidence type="ECO:0000256" key="2">
    <source>
        <dbReference type="HAMAP-Rule" id="MF_00984"/>
    </source>
</evidence>
<keyword evidence="1 2" id="KW-0238">DNA-binding</keyword>
<dbReference type="GO" id="GO:0009295">
    <property type="term" value="C:nucleoid"/>
    <property type="evidence" value="ECO:0007669"/>
    <property type="project" value="TreeGrafter"/>
</dbReference>
<dbReference type="InterPro" id="IPR011344">
    <property type="entry name" value="ssDNA-bd"/>
</dbReference>
<evidence type="ECO:0000313" key="6">
    <source>
        <dbReference type="Proteomes" id="UP000178570"/>
    </source>
</evidence>
<dbReference type="InterPro" id="IPR000424">
    <property type="entry name" value="Primosome_PriB/ssb"/>
</dbReference>
<evidence type="ECO:0000256" key="4">
    <source>
        <dbReference type="SAM" id="MobiDB-lite"/>
    </source>
</evidence>
<name>A0A1G1XKT8_9BACT</name>
<dbReference type="CDD" id="cd04496">
    <property type="entry name" value="SSB_OBF"/>
    <property type="match status" value="1"/>
</dbReference>
<dbReference type="PROSITE" id="PS50935">
    <property type="entry name" value="SSB"/>
    <property type="match status" value="1"/>
</dbReference>
<dbReference type="EMBL" id="MHHY01000007">
    <property type="protein sequence ID" value="OGY40572.1"/>
    <property type="molecule type" value="Genomic_DNA"/>
</dbReference>
<dbReference type="STRING" id="1797529.A2570_02450"/>
<dbReference type="GO" id="GO:0003697">
    <property type="term" value="F:single-stranded DNA binding"/>
    <property type="evidence" value="ECO:0007669"/>
    <property type="project" value="UniProtKB-UniRule"/>
</dbReference>
<gene>
    <name evidence="5" type="ORF">A2570_02450</name>
</gene>
<dbReference type="NCBIfam" id="TIGR00621">
    <property type="entry name" value="ssb"/>
    <property type="match status" value="1"/>
</dbReference>
<proteinExistence type="inferred from homology"/>
<dbReference type="PANTHER" id="PTHR10302">
    <property type="entry name" value="SINGLE-STRANDED DNA-BINDING PROTEIN"/>
    <property type="match status" value="1"/>
</dbReference>
<protein>
    <recommendedName>
        <fullName evidence="2 3">Single-stranded DNA-binding protein</fullName>
        <shortName evidence="2">SSB</shortName>
    </recommendedName>
</protein>
<dbReference type="InterPro" id="IPR012340">
    <property type="entry name" value="NA-bd_OB-fold"/>
</dbReference>
<dbReference type="Proteomes" id="UP000178570">
    <property type="component" value="Unassembled WGS sequence"/>
</dbReference>
<dbReference type="AlphaFoldDB" id="A0A1G1XKT8"/>
<feature type="compositionally biased region" description="Polar residues" evidence="4">
    <location>
        <begin position="112"/>
        <end position="125"/>
    </location>
</feature>
<organism evidence="5 6">
    <name type="scientific">Candidatus Brennerbacteria bacterium RIFOXYD1_FULL_41_16</name>
    <dbReference type="NCBI Taxonomy" id="1797529"/>
    <lineage>
        <taxon>Bacteria</taxon>
        <taxon>Candidatus Brenneribacteriota</taxon>
    </lineage>
</organism>
<comment type="subunit">
    <text evidence="2">Homotetramer.</text>
</comment>
<dbReference type="Pfam" id="PF00436">
    <property type="entry name" value="SSB"/>
    <property type="match status" value="1"/>
</dbReference>
<sequence length="152" mass="17306">MNLNKVFLIGRVVKDIELRVTPQGQSVASFPLATNRVWNDKIGQKQEETEFHNVVVWGRQAETCKQYVQKGKLLMIEGRIKTRSWDAPTGERKYRTEVIADRVQFGPKSGDQEQFSRPQGKSDYSQDAPLQEDVPILDIADETVPTGEDLPF</sequence>
<dbReference type="PANTHER" id="PTHR10302:SF27">
    <property type="entry name" value="SINGLE-STRANDED DNA-BINDING PROTEIN"/>
    <property type="match status" value="1"/>
</dbReference>
<dbReference type="PIRSF" id="PIRSF002070">
    <property type="entry name" value="SSB"/>
    <property type="match status" value="1"/>
</dbReference>
<evidence type="ECO:0000313" key="5">
    <source>
        <dbReference type="EMBL" id="OGY40572.1"/>
    </source>
</evidence>
<evidence type="ECO:0000256" key="3">
    <source>
        <dbReference type="PIRNR" id="PIRNR002070"/>
    </source>
</evidence>
<evidence type="ECO:0000256" key="1">
    <source>
        <dbReference type="ARBA" id="ARBA00023125"/>
    </source>
</evidence>
<feature type="region of interest" description="Disordered" evidence="4">
    <location>
        <begin position="101"/>
        <end position="152"/>
    </location>
</feature>
<comment type="caution">
    <text evidence="2">Lacks conserved residue(s) required for the propagation of feature annotation.</text>
</comment>
<dbReference type="Gene3D" id="2.40.50.140">
    <property type="entry name" value="Nucleic acid-binding proteins"/>
    <property type="match status" value="1"/>
</dbReference>